<accession>A0A816T370</accession>
<dbReference type="InterPro" id="IPR001487">
    <property type="entry name" value="Bromodomain"/>
</dbReference>
<dbReference type="PROSITE" id="PS50014">
    <property type="entry name" value="BROMODOMAIN_2"/>
    <property type="match status" value="1"/>
</dbReference>
<comment type="caution">
    <text evidence="4">The sequence shown here is derived from an EMBL/GenBank/DDBJ whole genome shotgun (WGS) entry which is preliminary data.</text>
</comment>
<protein>
    <recommendedName>
        <fullName evidence="3">Bromo domain-containing protein</fullName>
    </recommendedName>
</protein>
<sequence>MSIIKDKMDKGIYKPEQDIIEDLDRMFNNAKVYNIDESYKFKYTSRLEQALANKYKTTHVFHYDETVAQLRSDCDRTVTRNCEKLRRSYA</sequence>
<dbReference type="InterPro" id="IPR036427">
    <property type="entry name" value="Bromodomain-like_sf"/>
</dbReference>
<proteinExistence type="predicted"/>
<reference evidence="4" key="1">
    <citation type="submission" date="2021-02" db="EMBL/GenBank/DDBJ databases">
        <authorList>
            <person name="Nowell W R."/>
        </authorList>
    </citation>
    <scope>NUCLEOTIDE SEQUENCE</scope>
</reference>
<name>A0A816T370_9BILA</name>
<dbReference type="EMBL" id="CAJNRG010007514">
    <property type="protein sequence ID" value="CAF2095713.1"/>
    <property type="molecule type" value="Genomic_DNA"/>
</dbReference>
<organism evidence="4 5">
    <name type="scientific">Rotaria magnacalcarata</name>
    <dbReference type="NCBI Taxonomy" id="392030"/>
    <lineage>
        <taxon>Eukaryota</taxon>
        <taxon>Metazoa</taxon>
        <taxon>Spiralia</taxon>
        <taxon>Gnathifera</taxon>
        <taxon>Rotifera</taxon>
        <taxon>Eurotatoria</taxon>
        <taxon>Bdelloidea</taxon>
        <taxon>Philodinida</taxon>
        <taxon>Philodinidae</taxon>
        <taxon>Rotaria</taxon>
    </lineage>
</organism>
<dbReference type="SUPFAM" id="SSF47370">
    <property type="entry name" value="Bromodomain"/>
    <property type="match status" value="1"/>
</dbReference>
<dbReference type="Gene3D" id="1.20.920.10">
    <property type="entry name" value="Bromodomain-like"/>
    <property type="match status" value="1"/>
</dbReference>
<evidence type="ECO:0000256" key="1">
    <source>
        <dbReference type="ARBA" id="ARBA00023117"/>
    </source>
</evidence>
<evidence type="ECO:0000259" key="3">
    <source>
        <dbReference type="PROSITE" id="PS50014"/>
    </source>
</evidence>
<feature type="domain" description="Bromo" evidence="3">
    <location>
        <begin position="1"/>
        <end position="41"/>
    </location>
</feature>
<gene>
    <name evidence="4" type="ORF">XDN619_LOCUS17655</name>
</gene>
<keyword evidence="1 2" id="KW-0103">Bromodomain</keyword>
<dbReference type="AlphaFoldDB" id="A0A816T370"/>
<evidence type="ECO:0000256" key="2">
    <source>
        <dbReference type="PROSITE-ProRule" id="PRU00035"/>
    </source>
</evidence>
<evidence type="ECO:0000313" key="5">
    <source>
        <dbReference type="Proteomes" id="UP000663887"/>
    </source>
</evidence>
<dbReference type="Proteomes" id="UP000663887">
    <property type="component" value="Unassembled WGS sequence"/>
</dbReference>
<dbReference type="Pfam" id="PF00439">
    <property type="entry name" value="Bromodomain"/>
    <property type="match status" value="1"/>
</dbReference>
<evidence type="ECO:0000313" key="4">
    <source>
        <dbReference type="EMBL" id="CAF2095713.1"/>
    </source>
</evidence>